<protein>
    <submittedName>
        <fullName evidence="3">TadE/TadG family type IV pilus assembly protein</fullName>
    </submittedName>
</protein>
<dbReference type="Pfam" id="PF07811">
    <property type="entry name" value="TadE"/>
    <property type="match status" value="1"/>
</dbReference>
<evidence type="ECO:0000313" key="3">
    <source>
        <dbReference type="EMBL" id="WQB99521.1"/>
    </source>
</evidence>
<dbReference type="EMBL" id="CP139858">
    <property type="protein sequence ID" value="WQB99521.1"/>
    <property type="molecule type" value="Genomic_DNA"/>
</dbReference>
<dbReference type="InterPro" id="IPR012495">
    <property type="entry name" value="TadE-like_dom"/>
</dbReference>
<accession>A0ABZ0VS76</accession>
<sequence>MFARAAHRFAETAKCPGSLFCRDSLGKALRAFPGKTVSHFSWNCAGASAFRRDRSAGAGLEFALIAPFLIILLFGIFALGWSMHSVSSVRYTLETSSRSLQLQNTLTQADIQSIATQKLQALGLKDVNVTIAIDPVSGGFRMAHLTATYAFVVDFPYLDTFPINYATTVTVPLVGG</sequence>
<keyword evidence="1" id="KW-0472">Membrane</keyword>
<feature type="domain" description="TadE-like" evidence="2">
    <location>
        <begin position="60"/>
        <end position="92"/>
    </location>
</feature>
<reference evidence="3 4" key="1">
    <citation type="submission" date="2023-11" db="EMBL/GenBank/DDBJ databases">
        <authorList>
            <person name="Panchal A.K."/>
            <person name="Meaney J.S."/>
            <person name="Karas B.J."/>
            <person name="diCenzo G.C."/>
        </authorList>
    </citation>
    <scope>NUCLEOTIDE SEQUENCE [LARGE SCALE GENOMIC DNA]</scope>
    <source>
        <strain evidence="3 4">NZP2235</strain>
    </source>
</reference>
<organism evidence="3 4">
    <name type="scientific">Mesorhizobium huakuii</name>
    <dbReference type="NCBI Taxonomy" id="28104"/>
    <lineage>
        <taxon>Bacteria</taxon>
        <taxon>Pseudomonadati</taxon>
        <taxon>Pseudomonadota</taxon>
        <taxon>Alphaproteobacteria</taxon>
        <taxon>Hyphomicrobiales</taxon>
        <taxon>Phyllobacteriaceae</taxon>
        <taxon>Mesorhizobium</taxon>
    </lineage>
</organism>
<evidence type="ECO:0000313" key="4">
    <source>
        <dbReference type="Proteomes" id="UP001322481"/>
    </source>
</evidence>
<dbReference type="Proteomes" id="UP001322481">
    <property type="component" value="Chromosome"/>
</dbReference>
<gene>
    <name evidence="3" type="ORF">U0R22_003701</name>
</gene>
<keyword evidence="1" id="KW-0812">Transmembrane</keyword>
<dbReference type="RefSeq" id="WP_322414320.1">
    <property type="nucleotide sequence ID" value="NZ_CP139858.1"/>
</dbReference>
<evidence type="ECO:0000256" key="1">
    <source>
        <dbReference type="SAM" id="Phobius"/>
    </source>
</evidence>
<keyword evidence="1" id="KW-1133">Transmembrane helix</keyword>
<feature type="transmembrane region" description="Helical" evidence="1">
    <location>
        <begin position="60"/>
        <end position="81"/>
    </location>
</feature>
<name>A0ABZ0VS76_9HYPH</name>
<keyword evidence="4" id="KW-1185">Reference proteome</keyword>
<evidence type="ECO:0000259" key="2">
    <source>
        <dbReference type="Pfam" id="PF07811"/>
    </source>
</evidence>
<proteinExistence type="predicted"/>